<dbReference type="GO" id="GO:0008270">
    <property type="term" value="F:zinc ion binding"/>
    <property type="evidence" value="ECO:0007669"/>
    <property type="project" value="InterPro"/>
</dbReference>
<dbReference type="InterPro" id="IPR036236">
    <property type="entry name" value="Znf_C2H2_sf"/>
</dbReference>
<feature type="region of interest" description="Disordered" evidence="1">
    <location>
        <begin position="186"/>
        <end position="230"/>
    </location>
</feature>
<dbReference type="InterPro" id="IPR003604">
    <property type="entry name" value="Matrin/U1-like-C_Znf_C2H2"/>
</dbReference>
<feature type="compositionally biased region" description="Low complexity" evidence="1">
    <location>
        <begin position="220"/>
        <end position="230"/>
    </location>
</feature>
<dbReference type="AlphaFoldDB" id="A0AA85AU99"/>
<dbReference type="PROSITE" id="PS00028">
    <property type="entry name" value="ZINC_FINGER_C2H2_1"/>
    <property type="match status" value="1"/>
</dbReference>
<dbReference type="Pfam" id="PF07528">
    <property type="entry name" value="DZF_N"/>
    <property type="match status" value="1"/>
</dbReference>
<dbReference type="Proteomes" id="UP000050791">
    <property type="component" value="Unassembled WGS sequence"/>
</dbReference>
<dbReference type="WBParaSite" id="SMTH1_104420.5">
    <property type="protein sequence ID" value="SMTH1_104420.5"/>
    <property type="gene ID" value="SMTH1_104420"/>
</dbReference>
<dbReference type="SMART" id="SM00355">
    <property type="entry name" value="ZnF_C2H2"/>
    <property type="match status" value="3"/>
</dbReference>
<dbReference type="WBParaSite" id="SMTH1_104420.6">
    <property type="protein sequence ID" value="SMTH1_104420.6"/>
    <property type="gene ID" value="SMTH1_104420"/>
</dbReference>
<evidence type="ECO:0000313" key="3">
    <source>
        <dbReference type="Proteomes" id="UP000050791"/>
    </source>
</evidence>
<name>A0AA85AU99_9TREM</name>
<proteinExistence type="predicted"/>
<dbReference type="PROSITE" id="PS51703">
    <property type="entry name" value="DZF"/>
    <property type="match status" value="1"/>
</dbReference>
<dbReference type="PANTHER" id="PTHR45762">
    <property type="entry name" value="ZINC FINGER RNA-BINDING PROTEIN"/>
    <property type="match status" value="1"/>
</dbReference>
<evidence type="ECO:0000313" key="6">
    <source>
        <dbReference type="WBParaSite" id="SMTH1_104420.7"/>
    </source>
</evidence>
<dbReference type="Gene3D" id="3.30.460.10">
    <property type="entry name" value="Beta Polymerase, domain 2"/>
    <property type="match status" value="1"/>
</dbReference>
<evidence type="ECO:0000313" key="4">
    <source>
        <dbReference type="WBParaSite" id="SMTH1_104420.5"/>
    </source>
</evidence>
<dbReference type="PANTHER" id="PTHR45762:SF3">
    <property type="entry name" value="ZINC-FINGER PROTEIN AT 72D, ISOFORM B"/>
    <property type="match status" value="1"/>
</dbReference>
<evidence type="ECO:0000313" key="5">
    <source>
        <dbReference type="WBParaSite" id="SMTH1_104420.6"/>
    </source>
</evidence>
<dbReference type="InterPro" id="IPR043519">
    <property type="entry name" value="NT_sf"/>
</dbReference>
<sequence length="1010" mass="112535">MKKSSTIQFWTTAIWDVSGMKTFPALIHTQSIMNQFGHQYTVQPPPTFYTSDMNSFGNGVQRPGPRPYSFEVPPQDFQSTPPLRSDSGYSLCPSQYYSRPGIMPSTDETCVNFSEQLPITSEVNENSNVVLDYQNQFGFRVPPEIPSWMTLNSSASNFYTDIQKYTSQPNPTPQSVYTGIPVHYNRTPENSTFQNRGRVRTPGPFKGNRGSLRNRPNQGTHTANTASTTTTTKEPSVFYCDICKVSCAGPLAFKDHESGQRHKKRLSQVEAIEKLKQEVSTDGSSSLIINSASRELRCELCDVGCTGADSYTAHLSGRQHQRTLKLHKELGKPIPETDDPLVPAIVADMIATGVDDAKPVEADENKTNPTENTFMKHIDLKQLAGPEVPAVGQEYLETIINSNNKTVKYRCKLCDCEFSNPDSRECHLRGRRHRQQYKKKVDPSFIVDPNPGNQLRRKVIAAKEKKTKRNEPKQNTSSFPSFSTLRNSCMTGNYMSGIPYDRFPAQVPRIYTTQTPNKSLESRYISSKHTSLLPTAWEVQAMMLAVTICERSLKGVSNDLLKQARSASDLSDTTKCAKSCDDDNNLDELEEKVGERLLCGVVRVGALGKNVLLRGEHSAELVLICSKWPTKELTTYVSTSITKLMESLESRLQYTVTAEPTMGTITVVVSCPDPSLLNKSDTCEVNLKPACKENESAIWPTITLVINLTSPIVVQKNEAAPEDKNEVPPVVQRLIVNGHPIPKEKCIKSIDALDHASWFQHIASGGPILLISRILRDFIQSNEYWIELNEFDVEVHLDHLLSLEYNMVIRSGFTSLPSQCGSPRNMLSVPSDFFHPSKLLRRFFESMANGYLFFAVKHSSSSNNTEDSPRENNIPVACTKPFYVTISNGISDEVCEKITVSAQQIVRQIAFNQLYKVLGMEPLDSPHNSDFVQSGAKREQNPDVSQGQDTSEVECSADDKKQQNNSSLNVSSVANGMETQEFAAEALNVESECTPAKRTRRATANSKSSI</sequence>
<reference evidence="4 5" key="1">
    <citation type="submission" date="2023-11" db="UniProtKB">
        <authorList>
            <consortium name="WormBaseParasite"/>
        </authorList>
    </citation>
    <scope>IDENTIFICATION</scope>
</reference>
<organism evidence="3 6">
    <name type="scientific">Schistosoma mattheei</name>
    <dbReference type="NCBI Taxonomy" id="31246"/>
    <lineage>
        <taxon>Eukaryota</taxon>
        <taxon>Metazoa</taxon>
        <taxon>Spiralia</taxon>
        <taxon>Lophotrochozoa</taxon>
        <taxon>Platyhelminthes</taxon>
        <taxon>Trematoda</taxon>
        <taxon>Digenea</taxon>
        <taxon>Strigeidida</taxon>
        <taxon>Schistosomatoidea</taxon>
        <taxon>Schistosomatidae</taxon>
        <taxon>Schistosoma</taxon>
    </lineage>
</organism>
<dbReference type="Pfam" id="PF12874">
    <property type="entry name" value="zf-met"/>
    <property type="match status" value="3"/>
</dbReference>
<evidence type="ECO:0000259" key="2">
    <source>
        <dbReference type="PROSITE" id="PS51703"/>
    </source>
</evidence>
<dbReference type="SMART" id="SM00451">
    <property type="entry name" value="ZnF_U1"/>
    <property type="match status" value="3"/>
</dbReference>
<feature type="compositionally biased region" description="Low complexity" evidence="1">
    <location>
        <begin position="964"/>
        <end position="974"/>
    </location>
</feature>
<dbReference type="InterPro" id="IPR013087">
    <property type="entry name" value="Znf_C2H2_type"/>
</dbReference>
<feature type="domain" description="DZF" evidence="2">
    <location>
        <begin position="509"/>
        <end position="944"/>
    </location>
</feature>
<dbReference type="GO" id="GO:0003676">
    <property type="term" value="F:nucleic acid binding"/>
    <property type="evidence" value="ECO:0007669"/>
    <property type="project" value="InterPro"/>
</dbReference>
<dbReference type="SMART" id="SM00572">
    <property type="entry name" value="DZF"/>
    <property type="match status" value="1"/>
</dbReference>
<protein>
    <recommendedName>
        <fullName evidence="2">DZF domain-containing protein</fullName>
    </recommendedName>
</protein>
<dbReference type="Gene3D" id="3.30.160.60">
    <property type="entry name" value="Classic Zinc Finger"/>
    <property type="match status" value="3"/>
</dbReference>
<feature type="region of interest" description="Disordered" evidence="1">
    <location>
        <begin position="987"/>
        <end position="1010"/>
    </location>
</feature>
<dbReference type="SUPFAM" id="SSF57667">
    <property type="entry name" value="beta-beta-alpha zinc fingers"/>
    <property type="match status" value="3"/>
</dbReference>
<feature type="region of interest" description="Disordered" evidence="1">
    <location>
        <begin position="926"/>
        <end position="974"/>
    </location>
</feature>
<dbReference type="WBParaSite" id="SMTH1_104420.7">
    <property type="protein sequence ID" value="SMTH1_104420.7"/>
    <property type="gene ID" value="SMTH1_104420"/>
</dbReference>
<dbReference type="WBParaSite" id="SMTH1_104420.8">
    <property type="protein sequence ID" value="SMTH1_104420.8"/>
    <property type="gene ID" value="SMTH1_104420"/>
</dbReference>
<dbReference type="InterPro" id="IPR006561">
    <property type="entry name" value="DZF_dom"/>
</dbReference>
<evidence type="ECO:0000256" key="1">
    <source>
        <dbReference type="SAM" id="MobiDB-lite"/>
    </source>
</evidence>
<accession>A0AA85AU99</accession>
<dbReference type="InterPro" id="IPR049401">
    <property type="entry name" value="DZF_dom_N"/>
</dbReference>